<dbReference type="GO" id="GO:0006325">
    <property type="term" value="P:chromatin organization"/>
    <property type="evidence" value="ECO:0007669"/>
    <property type="project" value="UniProtKB-KW"/>
</dbReference>
<feature type="compositionally biased region" description="Low complexity" evidence="3">
    <location>
        <begin position="156"/>
        <end position="168"/>
    </location>
</feature>
<feature type="region of interest" description="Disordered" evidence="3">
    <location>
        <begin position="156"/>
        <end position="194"/>
    </location>
</feature>
<dbReference type="InterPro" id="IPR024610">
    <property type="entry name" value="ING_N_histone-binding"/>
</dbReference>
<evidence type="ECO:0000313" key="5">
    <source>
        <dbReference type="EMBL" id="CAD8785430.1"/>
    </source>
</evidence>
<dbReference type="AlphaFoldDB" id="A0A7S0VFE1"/>
<feature type="domain" description="Inhibitor of growth protein N-terminal histone-binding" evidence="4">
    <location>
        <begin position="2"/>
        <end position="107"/>
    </location>
</feature>
<gene>
    <name evidence="5" type="ORF">PPAR00522_LOCUS17807</name>
</gene>
<evidence type="ECO:0000256" key="2">
    <source>
        <dbReference type="SAM" id="Coils"/>
    </source>
</evidence>
<dbReference type="Pfam" id="PF12998">
    <property type="entry name" value="ING"/>
    <property type="match status" value="1"/>
</dbReference>
<proteinExistence type="predicted"/>
<protein>
    <recommendedName>
        <fullName evidence="4">Inhibitor of growth protein N-terminal histone-binding domain-containing protein</fullName>
    </recommendedName>
</protein>
<dbReference type="GO" id="GO:0005634">
    <property type="term" value="C:nucleus"/>
    <property type="evidence" value="ECO:0007669"/>
    <property type="project" value="TreeGrafter"/>
</dbReference>
<dbReference type="PANTHER" id="PTHR10333">
    <property type="entry name" value="INHIBITOR OF GROWTH PROTEIN"/>
    <property type="match status" value="1"/>
</dbReference>
<keyword evidence="1" id="KW-0156">Chromatin regulator</keyword>
<dbReference type="SMART" id="SM01408">
    <property type="entry name" value="ING"/>
    <property type="match status" value="1"/>
</dbReference>
<keyword evidence="2" id="KW-0175">Coiled coil</keyword>
<feature type="coiled-coil region" evidence="2">
    <location>
        <begin position="54"/>
        <end position="88"/>
    </location>
</feature>
<evidence type="ECO:0000256" key="3">
    <source>
        <dbReference type="SAM" id="MobiDB-lite"/>
    </source>
</evidence>
<evidence type="ECO:0000259" key="4">
    <source>
        <dbReference type="SMART" id="SM01408"/>
    </source>
</evidence>
<name>A0A7S0VFE1_9CHLO</name>
<reference evidence="5" key="1">
    <citation type="submission" date="2021-01" db="EMBL/GenBank/DDBJ databases">
        <authorList>
            <person name="Corre E."/>
            <person name="Pelletier E."/>
            <person name="Niang G."/>
            <person name="Scheremetjew M."/>
            <person name="Finn R."/>
            <person name="Kale V."/>
            <person name="Holt S."/>
            <person name="Cochrane G."/>
            <person name="Meng A."/>
            <person name="Brown T."/>
            <person name="Cohen L."/>
        </authorList>
    </citation>
    <scope>NUCLEOTIDE SEQUENCE</scope>
    <source>
        <strain evidence="5">SAG 63-3</strain>
    </source>
</reference>
<evidence type="ECO:0000256" key="1">
    <source>
        <dbReference type="ARBA" id="ARBA00022853"/>
    </source>
</evidence>
<dbReference type="InterPro" id="IPR028651">
    <property type="entry name" value="ING_fam"/>
</dbReference>
<dbReference type="EMBL" id="HBFM01027542">
    <property type="protein sequence ID" value="CAD8785430.1"/>
    <property type="molecule type" value="Transcribed_RNA"/>
</dbReference>
<sequence>MYLESFIESTTFLPPEIQRVLNTIRALDEKCIGLSYELQGDVQLLLQLPPQYSNASYRDEYNEVNDRVARMQRQLQQFSDEKVLLAQQAHDMLEVQALELEKTMYDLGEELKKTHPDFSPLDFNAEALGLESSRYRKYDDWNTTLTNADLSLTNASASVKKSSTATASKAKRPKEDDIIAGGSNVKKKPTAGSAQTDVLEDVTALAAGTGEEVDYPMAFMSPPPAGFKASGSKPQSNGPFQKESDISASLVGRHAELFWPDDNSWYLIEIQSVDVEAKTARVVYITGETEDLSLEETAQDRHMVLVPLS</sequence>
<organism evidence="5">
    <name type="scientific">Polytomella parva</name>
    <dbReference type="NCBI Taxonomy" id="51329"/>
    <lineage>
        <taxon>Eukaryota</taxon>
        <taxon>Viridiplantae</taxon>
        <taxon>Chlorophyta</taxon>
        <taxon>core chlorophytes</taxon>
        <taxon>Chlorophyceae</taxon>
        <taxon>CS clade</taxon>
        <taxon>Chlamydomonadales</taxon>
        <taxon>Chlamydomonadaceae</taxon>
        <taxon>Polytomella</taxon>
    </lineage>
</organism>
<accession>A0A7S0VFE1</accession>
<dbReference type="Gene3D" id="6.10.140.1740">
    <property type="match status" value="1"/>
</dbReference>
<dbReference type="PANTHER" id="PTHR10333:SF42">
    <property type="entry name" value="INHIBITOR OF GROWTH PROTEIN 5"/>
    <property type="match status" value="1"/>
</dbReference>